<dbReference type="KEGG" id="nfr:ERS450000_02049"/>
<evidence type="ECO:0000313" key="2">
    <source>
        <dbReference type="Proteomes" id="UP000057820"/>
    </source>
</evidence>
<dbReference type="RefSeq" id="WP_086847550.1">
    <property type="nucleotide sequence ID" value="NZ_CP031418.1"/>
</dbReference>
<proteinExistence type="predicted"/>
<accession>A0A0H5P2Y4</accession>
<evidence type="ECO:0000313" key="1">
    <source>
        <dbReference type="EMBL" id="CRY76836.1"/>
    </source>
</evidence>
<reference evidence="2" key="1">
    <citation type="submission" date="2015-03" db="EMBL/GenBank/DDBJ databases">
        <authorList>
            <consortium name="Pathogen Informatics"/>
        </authorList>
    </citation>
    <scope>NUCLEOTIDE SEQUENCE [LARGE SCALE GENOMIC DNA]</scope>
    <source>
        <strain evidence="2">NCTC11134</strain>
    </source>
</reference>
<sequence>MSVLRGNIARVTPAENEDEEVLESWTNPYIAEYERRSDFLKATNAYHVNLKLRSLNLASYAFSRNAQEMVGHVGRYPGFGQFTSAVSDPYSDELARLLHNTLASASSLISGQRVVLRHIWPKIGRTLSEFESGEYTNKRVEVFETDEAEFIVELRNYSQHYFLPRLEPRDTFSFDSHSTSRDLQFLLEVKPLYDWSGLAPKVKPYLEAAGESIALLPILERYAQSVREFYTWFWAKAEEKLKDERAELEARTAELRAWGEEVFLAPDWFRKPGGEPPPDWNGRRWMRREKAKIRLNRWQLGFTSRRGITVDSEGVAEVGHDAWTPIYLRA</sequence>
<name>A0A0H5P2Y4_NOCFR</name>
<gene>
    <name evidence="1" type="ORF">ERS450000_02049</name>
</gene>
<dbReference type="EMBL" id="LN868938">
    <property type="protein sequence ID" value="CRY76836.1"/>
    <property type="molecule type" value="Genomic_DNA"/>
</dbReference>
<dbReference type="AlphaFoldDB" id="A0A0H5P2Y4"/>
<protein>
    <submittedName>
        <fullName evidence="1">Uncharacterized protein</fullName>
    </submittedName>
</protein>
<dbReference type="Proteomes" id="UP000057820">
    <property type="component" value="Chromosome 1"/>
</dbReference>
<organism evidence="1 2">
    <name type="scientific">Nocardia farcinica</name>
    <dbReference type="NCBI Taxonomy" id="37329"/>
    <lineage>
        <taxon>Bacteria</taxon>
        <taxon>Bacillati</taxon>
        <taxon>Actinomycetota</taxon>
        <taxon>Actinomycetes</taxon>
        <taxon>Mycobacteriales</taxon>
        <taxon>Nocardiaceae</taxon>
        <taxon>Nocardia</taxon>
    </lineage>
</organism>